<sequence>MINIHRAARLLRYIVLAIALMMSPPTSLHEEYTTYESIPETAAANQGNKPKLATRKHSSLLHKLMVTSQSLPILFVVLHLILNRIPLPRLNFKPCIFILLKRLFMTPIRFTSTFVSVNTSLAV</sequence>
<evidence type="ECO:0000256" key="1">
    <source>
        <dbReference type="SAM" id="Phobius"/>
    </source>
</evidence>
<name>A0ABT2USV3_9BACL</name>
<comment type="caution">
    <text evidence="3">The sequence shown here is derived from an EMBL/GenBank/DDBJ whole genome shotgun (WGS) entry which is preliminary data.</text>
</comment>
<evidence type="ECO:0000313" key="4">
    <source>
        <dbReference type="Proteomes" id="UP001652445"/>
    </source>
</evidence>
<keyword evidence="4" id="KW-1185">Reference proteome</keyword>
<proteinExistence type="predicted"/>
<reference evidence="3 4" key="1">
    <citation type="submission" date="2022-09" db="EMBL/GenBank/DDBJ databases">
        <authorList>
            <person name="Han X.L."/>
            <person name="Wang Q."/>
            <person name="Lu T."/>
        </authorList>
    </citation>
    <scope>NUCLEOTIDE SEQUENCE [LARGE SCALE GENOMIC DNA]</scope>
    <source>
        <strain evidence="3 4">WQ 127069</strain>
    </source>
</reference>
<keyword evidence="1" id="KW-0472">Membrane</keyword>
<organism evidence="3 4">
    <name type="scientific">Paenibacillus baimaensis</name>
    <dbReference type="NCBI Taxonomy" id="2982185"/>
    <lineage>
        <taxon>Bacteria</taxon>
        <taxon>Bacillati</taxon>
        <taxon>Bacillota</taxon>
        <taxon>Bacilli</taxon>
        <taxon>Bacillales</taxon>
        <taxon>Paenibacillaceae</taxon>
        <taxon>Paenibacillus</taxon>
    </lineage>
</organism>
<evidence type="ECO:0008006" key="5">
    <source>
        <dbReference type="Google" id="ProtNLM"/>
    </source>
</evidence>
<accession>A0ABT2USV3</accession>
<protein>
    <recommendedName>
        <fullName evidence="5">Secreted protein</fullName>
    </recommendedName>
</protein>
<feature type="transmembrane region" description="Helical" evidence="1">
    <location>
        <begin position="60"/>
        <end position="82"/>
    </location>
</feature>
<feature type="chain" id="PRO_5045131453" description="Secreted protein" evidence="2">
    <location>
        <begin position="29"/>
        <end position="123"/>
    </location>
</feature>
<keyword evidence="2" id="KW-0732">Signal</keyword>
<gene>
    <name evidence="3" type="ORF">OB236_33980</name>
</gene>
<keyword evidence="1" id="KW-0812">Transmembrane</keyword>
<dbReference type="EMBL" id="JAOQIO010000113">
    <property type="protein sequence ID" value="MCU6797151.1"/>
    <property type="molecule type" value="Genomic_DNA"/>
</dbReference>
<dbReference type="RefSeq" id="WP_262687969.1">
    <property type="nucleotide sequence ID" value="NZ_JAOQIO010000113.1"/>
</dbReference>
<dbReference type="Proteomes" id="UP001652445">
    <property type="component" value="Unassembled WGS sequence"/>
</dbReference>
<feature type="signal peptide" evidence="2">
    <location>
        <begin position="1"/>
        <end position="28"/>
    </location>
</feature>
<evidence type="ECO:0000256" key="2">
    <source>
        <dbReference type="SAM" id="SignalP"/>
    </source>
</evidence>
<keyword evidence="1" id="KW-1133">Transmembrane helix</keyword>
<evidence type="ECO:0000313" key="3">
    <source>
        <dbReference type="EMBL" id="MCU6797151.1"/>
    </source>
</evidence>